<reference evidence="1" key="1">
    <citation type="submission" date="2019-08" db="EMBL/GenBank/DDBJ databases">
        <authorList>
            <person name="Kucharzyk K."/>
            <person name="Murdoch R.W."/>
            <person name="Higgins S."/>
            <person name="Loffler F."/>
        </authorList>
    </citation>
    <scope>NUCLEOTIDE SEQUENCE</scope>
</reference>
<dbReference type="EMBL" id="VSSQ01029796">
    <property type="protein sequence ID" value="MPM80066.1"/>
    <property type="molecule type" value="Genomic_DNA"/>
</dbReference>
<proteinExistence type="predicted"/>
<evidence type="ECO:0000313" key="1">
    <source>
        <dbReference type="EMBL" id="MPM80066.1"/>
    </source>
</evidence>
<accession>A0A645CSH8</accession>
<organism evidence="1">
    <name type="scientific">bioreactor metagenome</name>
    <dbReference type="NCBI Taxonomy" id="1076179"/>
    <lineage>
        <taxon>unclassified sequences</taxon>
        <taxon>metagenomes</taxon>
        <taxon>ecological metagenomes</taxon>
    </lineage>
</organism>
<gene>
    <name evidence="1" type="ORF">SDC9_127111</name>
</gene>
<comment type="caution">
    <text evidence="1">The sequence shown here is derived from an EMBL/GenBank/DDBJ whole genome shotgun (WGS) entry which is preliminary data.</text>
</comment>
<sequence length="257" mass="28562">MLKDDLFSLPDSIDRVAGNRDRPPVEEIGDRNRNVVAPAGGHEVDRLGGPEFPALLRDHVGDRGHVAGVFAEDDAVRIFSRTDDQRNPEQIETAGLAGNVGDSGAGRGDPLAVEFGGVGALHRGTSRKQERRAGQSSEECDLFLHFQIPLLMVVNRETASGAPHRLRSGMVSLCEIVFKLTIYRFRRNCKKFPGEFFPNKNGLSAVRELISSATPLPKGAPDAGLRVHHRSILRRTRADFRLRRRPVRRSRPPRRAW</sequence>
<name>A0A645CSH8_9ZZZZ</name>
<dbReference type="AlphaFoldDB" id="A0A645CSH8"/>
<protein>
    <submittedName>
        <fullName evidence="1">Uncharacterized protein</fullName>
    </submittedName>
</protein>